<name>C6AD06_BARGA</name>
<proteinExistence type="predicted"/>
<sequence>MPNNDTTQNANNQKTCISLPPLIVTSCYENFSDTIPWFNFQNTTPFDIKVHSVSAIYHQDPHAGNKWERSDLWSKAFLSIGMFNPPFPIHIPKIENEIYFISPPEKPESEVLLKNITIPAHKKHLAIMGIQFWADIDRTCIASTKITFQFSPTYDFTKIFNVDVFLEGMFLFSPKEEAEGIQSAWNEIENMTEELKSYQLRGILSNM</sequence>
<dbReference type="HOGENOM" id="CLU_1243315_0_0_5"/>
<reference evidence="1 2" key="1">
    <citation type="journal article" date="2009" name="PLoS Genet.">
        <title>Run-off replication of host-adaptability genes is associated with gene transfer agents in the genome of mouse-infecting Bartonella grahamii.</title>
        <authorList>
            <person name="Berglund E.C."/>
            <person name="Frank A.C."/>
            <person name="Calteau A."/>
            <person name="Vinnere Pettersson O."/>
            <person name="Granberg F."/>
            <person name="Eriksson A.-S."/>
            <person name="Naeslund K."/>
            <person name="Holmberg M."/>
            <person name="Lindroos H."/>
            <person name="Andersson S.G."/>
        </authorList>
    </citation>
    <scope>NUCLEOTIDE SEQUENCE [LARGE SCALE GENOMIC DNA]</scope>
    <source>
        <strain evidence="2">as4aup</strain>
    </source>
</reference>
<dbReference type="EMBL" id="CP001562">
    <property type="protein sequence ID" value="ACS51068.1"/>
    <property type="molecule type" value="Genomic_DNA"/>
</dbReference>
<dbReference type="AlphaFoldDB" id="C6AD06"/>
<dbReference type="KEGG" id="bgr:Bgr_07690"/>
<protein>
    <submittedName>
        <fullName evidence="1">Uncharacterized protein</fullName>
    </submittedName>
</protein>
<keyword evidence="2" id="KW-1185">Reference proteome</keyword>
<organism evidence="1 2">
    <name type="scientific">Bartonella grahamii (strain as4aup)</name>
    <dbReference type="NCBI Taxonomy" id="634504"/>
    <lineage>
        <taxon>Bacteria</taxon>
        <taxon>Pseudomonadati</taxon>
        <taxon>Pseudomonadota</taxon>
        <taxon>Alphaproteobacteria</taxon>
        <taxon>Hyphomicrobiales</taxon>
        <taxon>Bartonellaceae</taxon>
        <taxon>Bartonella</taxon>
    </lineage>
</organism>
<accession>C6AD06</accession>
<evidence type="ECO:0000313" key="1">
    <source>
        <dbReference type="EMBL" id="ACS51068.1"/>
    </source>
</evidence>
<dbReference type="RefSeq" id="WP_012755094.1">
    <property type="nucleotide sequence ID" value="NC_012846.1"/>
</dbReference>
<dbReference type="STRING" id="634504.Bgr_07690"/>
<evidence type="ECO:0000313" key="2">
    <source>
        <dbReference type="Proteomes" id="UP000001489"/>
    </source>
</evidence>
<gene>
    <name evidence="1" type="ordered locus">Bgr_07690</name>
</gene>
<dbReference type="eggNOG" id="ENOG5031456">
    <property type="taxonomic scope" value="Bacteria"/>
</dbReference>
<dbReference type="Proteomes" id="UP000001489">
    <property type="component" value="Chromosome"/>
</dbReference>
<dbReference type="OrthoDB" id="7925798at2"/>